<keyword evidence="10" id="KW-1185">Reference proteome</keyword>
<reference evidence="9 10" key="1">
    <citation type="submission" date="2017-03" db="EMBL/GenBank/DDBJ databases">
        <title>Genomes of endolithic fungi from Antarctica.</title>
        <authorList>
            <person name="Coleine C."/>
            <person name="Masonjones S."/>
            <person name="Stajich J.E."/>
        </authorList>
    </citation>
    <scope>NUCLEOTIDE SEQUENCE [LARGE SCALE GENOMIC DNA]</scope>
    <source>
        <strain evidence="9 10">CCFEE 6315</strain>
    </source>
</reference>
<evidence type="ECO:0000256" key="6">
    <source>
        <dbReference type="ARBA" id="ARBA00023136"/>
    </source>
</evidence>
<evidence type="ECO:0000256" key="8">
    <source>
        <dbReference type="SAM" id="Phobius"/>
    </source>
</evidence>
<evidence type="ECO:0000313" key="9">
    <source>
        <dbReference type="EMBL" id="TKA28370.1"/>
    </source>
</evidence>
<dbReference type="GO" id="GO:0006629">
    <property type="term" value="P:lipid metabolic process"/>
    <property type="evidence" value="ECO:0007669"/>
    <property type="project" value="UniProtKB-KW"/>
</dbReference>
<feature type="transmembrane region" description="Helical" evidence="8">
    <location>
        <begin position="317"/>
        <end position="342"/>
    </location>
</feature>
<keyword evidence="5" id="KW-0443">Lipid metabolism</keyword>
<feature type="region of interest" description="Disordered" evidence="7">
    <location>
        <begin position="400"/>
        <end position="494"/>
    </location>
</feature>
<feature type="transmembrane region" description="Helical" evidence="8">
    <location>
        <begin position="75"/>
        <end position="97"/>
    </location>
</feature>
<protein>
    <recommendedName>
        <fullName evidence="11">Seipin</fullName>
    </recommendedName>
</protein>
<comment type="caution">
    <text evidence="9">The sequence shown here is derived from an EMBL/GenBank/DDBJ whole genome shotgun (WGS) entry which is preliminary data.</text>
</comment>
<dbReference type="AlphaFoldDB" id="A0A4U0U0H3"/>
<accession>A0A4U0U0H3</accession>
<evidence type="ECO:0000256" key="4">
    <source>
        <dbReference type="ARBA" id="ARBA00022989"/>
    </source>
</evidence>
<sequence>MAATDEMMRDSVVVVKKEEMDDEEEIMEGEEGESLGEDGEEEGRRGVLGVVANLILLPLRPFVSPLALRTYLTTILFFLTSFFLLGLAVLAYALFYYTYIPDLTFSRPIHLQFDSNPPLQDRSGSTSPSAVQPVLQHPFGMCSLTPDLIASQGYDVVVELTLPRTPGNAQAGNFMLQTDLYAPASKPSPTRSNNNILVLETVQSGLPYSSSQSMPPDQQLLATSRRPAILPYRSRPVDLLYRLSELHWYLLNLRQETSTLKVPVFEDVAFSKGWRNMPATLRLEVQSPHARLQIYDVTVVFTARFRGVRWVVWRYRWLAGLGFVAGFWVVGMVFVGVGWGVVVGGGGLSGAGKGQGKGDGGREGKREVAGFTAREEGALSETDRVFPAVGRRGEVRYRSPRVKREEEEEQEGEAAGAEEGGLRVSPQDGVVGDLLADDEEDEEEEEEDREEDAAAAEAAGFVDSGLGTSLESTGPARQESVRKRRGRAGVKEEG</sequence>
<evidence type="ECO:0000313" key="10">
    <source>
        <dbReference type="Proteomes" id="UP000308549"/>
    </source>
</evidence>
<dbReference type="InterPro" id="IPR009617">
    <property type="entry name" value="Seipin"/>
</dbReference>
<name>A0A4U0U0H3_9PEZI</name>
<dbReference type="GO" id="GO:0140042">
    <property type="term" value="P:lipid droplet formation"/>
    <property type="evidence" value="ECO:0007669"/>
    <property type="project" value="UniProtKB-ARBA"/>
</dbReference>
<dbReference type="Proteomes" id="UP000308549">
    <property type="component" value="Unassembled WGS sequence"/>
</dbReference>
<keyword evidence="2 8" id="KW-0812">Transmembrane</keyword>
<dbReference type="Pfam" id="PF06775">
    <property type="entry name" value="Seipin"/>
    <property type="match status" value="1"/>
</dbReference>
<dbReference type="PANTHER" id="PTHR21212:SF0">
    <property type="entry name" value="SEIPIN"/>
    <property type="match status" value="1"/>
</dbReference>
<keyword evidence="6 8" id="KW-0472">Membrane</keyword>
<keyword evidence="4 8" id="KW-1133">Transmembrane helix</keyword>
<comment type="subcellular location">
    <subcellularLocation>
        <location evidence="1">Endoplasmic reticulum membrane</location>
        <topology evidence="1">Multi-pass membrane protein</topology>
    </subcellularLocation>
</comment>
<dbReference type="OrthoDB" id="3990054at2759"/>
<evidence type="ECO:0008006" key="11">
    <source>
        <dbReference type="Google" id="ProtNLM"/>
    </source>
</evidence>
<dbReference type="EMBL" id="NAJL01000018">
    <property type="protein sequence ID" value="TKA28370.1"/>
    <property type="molecule type" value="Genomic_DNA"/>
</dbReference>
<keyword evidence="3" id="KW-0256">Endoplasmic reticulum</keyword>
<dbReference type="PANTHER" id="PTHR21212">
    <property type="entry name" value="BERNARDINELLI-SEIP CONGENITAL LIPODYSTROPHY 2 HOMOLOG BSCL2 PROTEIN"/>
    <property type="match status" value="1"/>
</dbReference>
<evidence type="ECO:0000256" key="7">
    <source>
        <dbReference type="SAM" id="MobiDB-lite"/>
    </source>
</evidence>
<feature type="compositionally biased region" description="Acidic residues" evidence="7">
    <location>
        <begin position="435"/>
        <end position="454"/>
    </location>
</feature>
<dbReference type="GO" id="GO:0005789">
    <property type="term" value="C:endoplasmic reticulum membrane"/>
    <property type="evidence" value="ECO:0007669"/>
    <property type="project" value="UniProtKB-SubCell"/>
</dbReference>
<feature type="region of interest" description="Disordered" evidence="7">
    <location>
        <begin position="350"/>
        <end position="374"/>
    </location>
</feature>
<evidence type="ECO:0000256" key="1">
    <source>
        <dbReference type="ARBA" id="ARBA00004477"/>
    </source>
</evidence>
<dbReference type="CDD" id="cd23995">
    <property type="entry name" value="Seipin_BSCL2_like"/>
    <property type="match status" value="1"/>
</dbReference>
<evidence type="ECO:0000256" key="2">
    <source>
        <dbReference type="ARBA" id="ARBA00022692"/>
    </source>
</evidence>
<evidence type="ECO:0000256" key="3">
    <source>
        <dbReference type="ARBA" id="ARBA00022824"/>
    </source>
</evidence>
<gene>
    <name evidence="9" type="ORF">B0A50_03837</name>
</gene>
<proteinExistence type="predicted"/>
<organism evidence="9 10">
    <name type="scientific">Salinomyces thailandicus</name>
    <dbReference type="NCBI Taxonomy" id="706561"/>
    <lineage>
        <taxon>Eukaryota</taxon>
        <taxon>Fungi</taxon>
        <taxon>Dikarya</taxon>
        <taxon>Ascomycota</taxon>
        <taxon>Pezizomycotina</taxon>
        <taxon>Dothideomycetes</taxon>
        <taxon>Dothideomycetidae</taxon>
        <taxon>Mycosphaerellales</taxon>
        <taxon>Teratosphaeriaceae</taxon>
        <taxon>Salinomyces</taxon>
    </lineage>
</organism>
<evidence type="ECO:0000256" key="5">
    <source>
        <dbReference type="ARBA" id="ARBA00023098"/>
    </source>
</evidence>
<feature type="compositionally biased region" description="Basic and acidic residues" evidence="7">
    <location>
        <begin position="359"/>
        <end position="374"/>
    </location>
</feature>